<dbReference type="AlphaFoldDB" id="A0A3A1TU40"/>
<keyword evidence="2" id="KW-1185">Reference proteome</keyword>
<protein>
    <submittedName>
        <fullName evidence="1">CopG family transcriptional regulator</fullName>
    </submittedName>
</protein>
<organism evidence="1 2">
    <name type="scientific">Amnibacterium setariae</name>
    <dbReference type="NCBI Taxonomy" id="2306585"/>
    <lineage>
        <taxon>Bacteria</taxon>
        <taxon>Bacillati</taxon>
        <taxon>Actinomycetota</taxon>
        <taxon>Actinomycetes</taxon>
        <taxon>Micrococcales</taxon>
        <taxon>Microbacteriaceae</taxon>
        <taxon>Amnibacterium</taxon>
    </lineage>
</organism>
<proteinExistence type="predicted"/>
<accession>A0A3A1TU40</accession>
<comment type="caution">
    <text evidence="1">The sequence shown here is derived from an EMBL/GenBank/DDBJ whole genome shotgun (WGS) entry which is preliminary data.</text>
</comment>
<dbReference type="Proteomes" id="UP000265742">
    <property type="component" value="Unassembled WGS sequence"/>
</dbReference>
<dbReference type="RefSeq" id="WP_119483667.1">
    <property type="nucleotide sequence ID" value="NZ_QXTG01000003.1"/>
</dbReference>
<name>A0A3A1TU40_9MICO</name>
<dbReference type="EMBL" id="QXTG01000003">
    <property type="protein sequence ID" value="RIX26591.1"/>
    <property type="molecule type" value="Genomic_DNA"/>
</dbReference>
<gene>
    <name evidence="1" type="ORF">D1781_16880</name>
</gene>
<reference evidence="2" key="1">
    <citation type="submission" date="2018-09" db="EMBL/GenBank/DDBJ databases">
        <authorList>
            <person name="Kim I."/>
        </authorList>
    </citation>
    <scope>NUCLEOTIDE SEQUENCE [LARGE SCALE GENOMIC DNA]</scope>
    <source>
        <strain evidence="2">DD4a</strain>
    </source>
</reference>
<dbReference type="OrthoDB" id="5083384at2"/>
<evidence type="ECO:0000313" key="1">
    <source>
        <dbReference type="EMBL" id="RIX26591.1"/>
    </source>
</evidence>
<evidence type="ECO:0000313" key="2">
    <source>
        <dbReference type="Proteomes" id="UP000265742"/>
    </source>
</evidence>
<sequence length="68" mass="7688">MAMTLRLSPAEDETLARLARQFRMSKNQAAAQAIELVAPKRNHTEFVERTTKRLLAQHSGLLERLAEA</sequence>